<dbReference type="PANTHER" id="PTHR13274">
    <property type="entry name" value="MITOCHONDRIAL RIBOSOMAL PROTEIN S25"/>
    <property type="match status" value="1"/>
</dbReference>
<proteinExistence type="predicted"/>
<sequence length="112" mass="12281">MSKISTVVNDLRNGFGAVRLGSNVKKVSLTFSKKSDNAGARYFLRENMPRIQYNNPAIQFEINKVQESTVAPQLTIEFANSEVKTISCSRIQSSEICKQFLAVTTEGGASSS</sequence>
<gene>
    <name evidence="6" type="ORF">BGZ99_010208</name>
</gene>
<evidence type="ECO:0000256" key="1">
    <source>
        <dbReference type="ARBA" id="ARBA00004173"/>
    </source>
</evidence>
<dbReference type="GO" id="GO:1990904">
    <property type="term" value="C:ribonucleoprotein complex"/>
    <property type="evidence" value="ECO:0007669"/>
    <property type="project" value="UniProtKB-KW"/>
</dbReference>
<dbReference type="InterPro" id="IPR007741">
    <property type="entry name" value="Ribosomal_mL43/mS25/NADH_DH"/>
</dbReference>
<evidence type="ECO:0000313" key="7">
    <source>
        <dbReference type="Proteomes" id="UP000738325"/>
    </source>
</evidence>
<keyword evidence="3" id="KW-0496">Mitochondrion</keyword>
<dbReference type="Proteomes" id="UP000738325">
    <property type="component" value="Unassembled WGS sequence"/>
</dbReference>
<dbReference type="OrthoDB" id="1696305at2759"/>
<dbReference type="GO" id="GO:0005739">
    <property type="term" value="C:mitochondrion"/>
    <property type="evidence" value="ECO:0007669"/>
    <property type="project" value="UniProtKB-SubCell"/>
</dbReference>
<dbReference type="AlphaFoldDB" id="A0A9P6R3Y0"/>
<comment type="subcellular location">
    <subcellularLocation>
        <location evidence="1">Mitochondrion</location>
    </subcellularLocation>
</comment>
<comment type="caution">
    <text evidence="6">The sequence shown here is derived from an EMBL/GenBank/DDBJ whole genome shotgun (WGS) entry which is preliminary data.</text>
</comment>
<evidence type="ECO:0000256" key="3">
    <source>
        <dbReference type="ARBA" id="ARBA00023128"/>
    </source>
</evidence>
<dbReference type="Pfam" id="PF05047">
    <property type="entry name" value="L51_S25_CI-B8"/>
    <property type="match status" value="1"/>
</dbReference>
<keyword evidence="4" id="KW-0687">Ribonucleoprotein</keyword>
<evidence type="ECO:0000259" key="5">
    <source>
        <dbReference type="SMART" id="SM00916"/>
    </source>
</evidence>
<dbReference type="EMBL" id="JAAAIP010000930">
    <property type="protein sequence ID" value="KAG0311399.1"/>
    <property type="molecule type" value="Genomic_DNA"/>
</dbReference>
<dbReference type="GO" id="GO:0005840">
    <property type="term" value="C:ribosome"/>
    <property type="evidence" value="ECO:0007669"/>
    <property type="project" value="UniProtKB-KW"/>
</dbReference>
<dbReference type="Gene3D" id="3.40.30.10">
    <property type="entry name" value="Glutaredoxin"/>
    <property type="match status" value="1"/>
</dbReference>
<dbReference type="SUPFAM" id="SSF52833">
    <property type="entry name" value="Thioredoxin-like"/>
    <property type="match status" value="1"/>
</dbReference>
<organism evidence="6 7">
    <name type="scientific">Dissophora globulifera</name>
    <dbReference type="NCBI Taxonomy" id="979702"/>
    <lineage>
        <taxon>Eukaryota</taxon>
        <taxon>Fungi</taxon>
        <taxon>Fungi incertae sedis</taxon>
        <taxon>Mucoromycota</taxon>
        <taxon>Mortierellomycotina</taxon>
        <taxon>Mortierellomycetes</taxon>
        <taxon>Mortierellales</taxon>
        <taxon>Mortierellaceae</taxon>
        <taxon>Dissophora</taxon>
    </lineage>
</organism>
<dbReference type="GO" id="GO:0003735">
    <property type="term" value="F:structural constituent of ribosome"/>
    <property type="evidence" value="ECO:0007669"/>
    <property type="project" value="InterPro"/>
</dbReference>
<evidence type="ECO:0000256" key="4">
    <source>
        <dbReference type="ARBA" id="ARBA00023274"/>
    </source>
</evidence>
<evidence type="ECO:0000313" key="6">
    <source>
        <dbReference type="EMBL" id="KAG0311399.1"/>
    </source>
</evidence>
<dbReference type="InterPro" id="IPR036249">
    <property type="entry name" value="Thioredoxin-like_sf"/>
</dbReference>
<protein>
    <recommendedName>
        <fullName evidence="5">Ribosomal protein/NADH dehydrogenase domain-containing protein</fullName>
    </recommendedName>
</protein>
<dbReference type="SMART" id="SM00916">
    <property type="entry name" value="L51_S25_CI-B8"/>
    <property type="match status" value="1"/>
</dbReference>
<dbReference type="InterPro" id="IPR040049">
    <property type="entry name" value="Ribosomal_mS25/mL61"/>
</dbReference>
<feature type="domain" description="Ribosomal protein/NADH dehydrogenase" evidence="5">
    <location>
        <begin position="34"/>
        <end position="107"/>
    </location>
</feature>
<accession>A0A9P6R3Y0</accession>
<evidence type="ECO:0000256" key="2">
    <source>
        <dbReference type="ARBA" id="ARBA00022980"/>
    </source>
</evidence>
<reference evidence="6" key="1">
    <citation type="journal article" date="2020" name="Fungal Divers.">
        <title>Resolving the Mortierellaceae phylogeny through synthesis of multi-gene phylogenetics and phylogenomics.</title>
        <authorList>
            <person name="Vandepol N."/>
            <person name="Liber J."/>
            <person name="Desiro A."/>
            <person name="Na H."/>
            <person name="Kennedy M."/>
            <person name="Barry K."/>
            <person name="Grigoriev I.V."/>
            <person name="Miller A.N."/>
            <person name="O'Donnell K."/>
            <person name="Stajich J.E."/>
            <person name="Bonito G."/>
        </authorList>
    </citation>
    <scope>NUCLEOTIDE SEQUENCE</scope>
    <source>
        <strain evidence="6">REB-010B</strain>
    </source>
</reference>
<name>A0A9P6R3Y0_9FUNG</name>
<dbReference type="PANTHER" id="PTHR13274:SF2">
    <property type="entry name" value="SMALL RIBOSOMAL SUBUNIT PROTEIN MS25"/>
    <property type="match status" value="1"/>
</dbReference>
<keyword evidence="7" id="KW-1185">Reference proteome</keyword>
<keyword evidence="2" id="KW-0689">Ribosomal protein</keyword>